<keyword evidence="3" id="KW-1185">Reference proteome</keyword>
<gene>
    <name evidence="2" type="ORF">CR203_00890</name>
</gene>
<dbReference type="EMBL" id="PDOE01000001">
    <property type="protein sequence ID" value="RKL68641.1"/>
    <property type="molecule type" value="Genomic_DNA"/>
</dbReference>
<evidence type="ECO:0000313" key="3">
    <source>
        <dbReference type="Proteomes" id="UP000281498"/>
    </source>
</evidence>
<proteinExistence type="predicted"/>
<protein>
    <submittedName>
        <fullName evidence="2">Uncharacterized protein</fullName>
    </submittedName>
</protein>
<evidence type="ECO:0000256" key="1">
    <source>
        <dbReference type="SAM" id="Phobius"/>
    </source>
</evidence>
<dbReference type="Proteomes" id="UP000281498">
    <property type="component" value="Unassembled WGS sequence"/>
</dbReference>
<name>A0A3A9KDS8_9BACI</name>
<sequence>MRLKRKVLISLIIFSFIFSVGGVLHINTMNDMMKYRENEDQYEGFQLDEERLIPIKFEPREYIRVITRRQE</sequence>
<keyword evidence="1" id="KW-1133">Transmembrane helix</keyword>
<evidence type="ECO:0000313" key="2">
    <source>
        <dbReference type="EMBL" id="RKL68641.1"/>
    </source>
</evidence>
<reference evidence="2 3" key="1">
    <citation type="submission" date="2017-10" db="EMBL/GenBank/DDBJ databases">
        <title>Bacillus sp. nov., a halophilic bacterium isolated from a Keqin Lake.</title>
        <authorList>
            <person name="Wang H."/>
        </authorList>
    </citation>
    <scope>NUCLEOTIDE SEQUENCE [LARGE SCALE GENOMIC DNA]</scope>
    <source>
        <strain evidence="2 3">KCTC 13187</strain>
    </source>
</reference>
<feature type="transmembrane region" description="Helical" evidence="1">
    <location>
        <begin position="7"/>
        <end position="26"/>
    </location>
</feature>
<organism evidence="2 3">
    <name type="scientific">Salipaludibacillus neizhouensis</name>
    <dbReference type="NCBI Taxonomy" id="885475"/>
    <lineage>
        <taxon>Bacteria</taxon>
        <taxon>Bacillati</taxon>
        <taxon>Bacillota</taxon>
        <taxon>Bacilli</taxon>
        <taxon>Bacillales</taxon>
        <taxon>Bacillaceae</taxon>
    </lineage>
</organism>
<accession>A0A3A9KDS8</accession>
<comment type="caution">
    <text evidence="2">The sequence shown here is derived from an EMBL/GenBank/DDBJ whole genome shotgun (WGS) entry which is preliminary data.</text>
</comment>
<keyword evidence="1" id="KW-0472">Membrane</keyword>
<dbReference type="AlphaFoldDB" id="A0A3A9KDS8"/>
<keyword evidence="1" id="KW-0812">Transmembrane</keyword>
<dbReference type="RefSeq" id="WP_110936719.1">
    <property type="nucleotide sequence ID" value="NZ_KZ614146.1"/>
</dbReference>